<dbReference type="PANTHER" id="PTHR33130:SF43">
    <property type="entry name" value="OS01G0688600 PROTEIN"/>
    <property type="match status" value="1"/>
</dbReference>
<dbReference type="Proteomes" id="UP001634393">
    <property type="component" value="Unassembled WGS sequence"/>
</dbReference>
<dbReference type="EMBL" id="JBJXBP010000006">
    <property type="protein sequence ID" value="KAL3824093.1"/>
    <property type="molecule type" value="Genomic_DNA"/>
</dbReference>
<proteinExistence type="predicted"/>
<evidence type="ECO:0000313" key="2">
    <source>
        <dbReference type="EMBL" id="KAL3824093.1"/>
    </source>
</evidence>
<dbReference type="PANTHER" id="PTHR33130">
    <property type="entry name" value="PUTATIVE (DUF1639)-RELATED"/>
    <property type="match status" value="1"/>
</dbReference>
<dbReference type="InterPro" id="IPR012438">
    <property type="entry name" value="DUF1639"/>
</dbReference>
<protein>
    <submittedName>
        <fullName evidence="2">Uncharacterized protein</fullName>
    </submittedName>
</protein>
<organism evidence="2 3">
    <name type="scientific">Penstemon smallii</name>
    <dbReference type="NCBI Taxonomy" id="265156"/>
    <lineage>
        <taxon>Eukaryota</taxon>
        <taxon>Viridiplantae</taxon>
        <taxon>Streptophyta</taxon>
        <taxon>Embryophyta</taxon>
        <taxon>Tracheophyta</taxon>
        <taxon>Spermatophyta</taxon>
        <taxon>Magnoliopsida</taxon>
        <taxon>eudicotyledons</taxon>
        <taxon>Gunneridae</taxon>
        <taxon>Pentapetalae</taxon>
        <taxon>asterids</taxon>
        <taxon>lamiids</taxon>
        <taxon>Lamiales</taxon>
        <taxon>Plantaginaceae</taxon>
        <taxon>Cheloneae</taxon>
        <taxon>Penstemon</taxon>
    </lineage>
</organism>
<gene>
    <name evidence="2" type="ORF">ACJIZ3_020122</name>
</gene>
<accession>A0ABD3SHX1</accession>
<dbReference type="Pfam" id="PF07797">
    <property type="entry name" value="DUF1639"/>
    <property type="match status" value="1"/>
</dbReference>
<evidence type="ECO:0000256" key="1">
    <source>
        <dbReference type="SAM" id="MobiDB-lite"/>
    </source>
</evidence>
<name>A0ABD3SHX1_9LAMI</name>
<reference evidence="2 3" key="1">
    <citation type="submission" date="2024-12" db="EMBL/GenBank/DDBJ databases">
        <title>The unique morphological basis and parallel evolutionary history of personate flowers in Penstemon.</title>
        <authorList>
            <person name="Depatie T.H."/>
            <person name="Wessinger C.A."/>
        </authorList>
    </citation>
    <scope>NUCLEOTIDE SEQUENCE [LARGE SCALE GENOMIC DNA]</scope>
    <source>
        <strain evidence="2">WTNN_2</strain>
        <tissue evidence="2">Leaf</tissue>
    </source>
</reference>
<dbReference type="AlphaFoldDB" id="A0ABD3SHX1"/>
<feature type="region of interest" description="Disordered" evidence="1">
    <location>
        <begin position="35"/>
        <end position="70"/>
    </location>
</feature>
<comment type="caution">
    <text evidence="2">The sequence shown here is derived from an EMBL/GenBank/DDBJ whole genome shotgun (WGS) entry which is preliminary data.</text>
</comment>
<sequence length="208" mass="23770">MSTGTERSKPPLHNFTMPCDLRWGNQRFLRCMKVNNNNNSSDHHRRTTARIEREKNPYPNGSSIRVGPPAESNGIAAVREKVMLDLQTAADKMKNAIFKDGVEKGEVLEAEGDRPWNLRTRRAAVTNVKVDLWRPSPEMAEKIERAKFSVALSKREIEEDFMGVVGHRPPRRPKKRAKIIQKQLDTLFPGLWLTEVTSDMYKVHEAAP</sequence>
<evidence type="ECO:0000313" key="3">
    <source>
        <dbReference type="Proteomes" id="UP001634393"/>
    </source>
</evidence>
<keyword evidence="3" id="KW-1185">Reference proteome</keyword>